<dbReference type="EMBL" id="KZ680217">
    <property type="protein sequence ID" value="PTB64141.1"/>
    <property type="molecule type" value="Genomic_DNA"/>
</dbReference>
<evidence type="ECO:0000313" key="2">
    <source>
        <dbReference type="Proteomes" id="UP000241546"/>
    </source>
</evidence>
<proteinExistence type="predicted"/>
<accession>A0A2T4B4K9</accession>
<gene>
    <name evidence="1" type="ORF">BBK36DRAFT_1142975</name>
</gene>
<dbReference type="RefSeq" id="XP_024747461.1">
    <property type="nucleotide sequence ID" value="XM_024893560.1"/>
</dbReference>
<reference evidence="2" key="1">
    <citation type="submission" date="2016-07" db="EMBL/GenBank/DDBJ databases">
        <title>Multiple horizontal gene transfer events from other fungi enriched the ability of initially mycotrophic Trichoderma (Ascomycota) to feed on dead plant biomass.</title>
        <authorList>
            <consortium name="DOE Joint Genome Institute"/>
            <person name="Atanasova L."/>
            <person name="Chenthamara K."/>
            <person name="Zhang J."/>
            <person name="Grujic M."/>
            <person name="Henrissat B."/>
            <person name="Kuo A."/>
            <person name="Aerts A."/>
            <person name="Salamov A."/>
            <person name="Lipzen A."/>
            <person name="Labutti K."/>
            <person name="Barry K."/>
            <person name="Miao Y."/>
            <person name="Rahimi M.J."/>
            <person name="Shen Q."/>
            <person name="Grigoriev I.V."/>
            <person name="Kubicek C.P."/>
            <person name="Druzhinina I.S."/>
        </authorList>
    </citation>
    <scope>NUCLEOTIDE SEQUENCE [LARGE SCALE GENOMIC DNA]</scope>
    <source>
        <strain evidence="2">TUCIM 6016</strain>
    </source>
</reference>
<evidence type="ECO:0000313" key="1">
    <source>
        <dbReference type="EMBL" id="PTB64141.1"/>
    </source>
</evidence>
<keyword evidence="2" id="KW-1185">Reference proteome</keyword>
<sequence>MYRFGIVRFCLSHVLSMEVSTNLESSQILSLVSRRPVRLLYEYCHMHGVNGTSRHLHVLADQSLLFVGDSQAAYGLDVRCPVEESKCWTVAMKPLAYVPERIASAWIINTSDQVMVIGRTTMVEFASQQDVTCTDDSSSLHAFEDGVKPPAHSARGCGRVLAGYIRA</sequence>
<protein>
    <submittedName>
        <fullName evidence="1">Uncharacterized protein</fullName>
    </submittedName>
</protein>
<dbReference type="Proteomes" id="UP000241546">
    <property type="component" value="Unassembled WGS sequence"/>
</dbReference>
<organism evidence="1 2">
    <name type="scientific">Trichoderma citrinoviride</name>
    <dbReference type="NCBI Taxonomy" id="58853"/>
    <lineage>
        <taxon>Eukaryota</taxon>
        <taxon>Fungi</taxon>
        <taxon>Dikarya</taxon>
        <taxon>Ascomycota</taxon>
        <taxon>Pezizomycotina</taxon>
        <taxon>Sordariomycetes</taxon>
        <taxon>Hypocreomycetidae</taxon>
        <taxon>Hypocreales</taxon>
        <taxon>Hypocreaceae</taxon>
        <taxon>Trichoderma</taxon>
    </lineage>
</organism>
<name>A0A2T4B4K9_9HYPO</name>
<dbReference type="AlphaFoldDB" id="A0A2T4B4K9"/>
<dbReference type="GeneID" id="36601678"/>